<proteinExistence type="predicted"/>
<feature type="domain" description="HTH La-type RNA-binding" evidence="4">
    <location>
        <begin position="346"/>
        <end position="435"/>
    </location>
</feature>
<dbReference type="EMBL" id="KZ305026">
    <property type="protein sequence ID" value="PIA53277.1"/>
    <property type="molecule type" value="Genomic_DNA"/>
</dbReference>
<sequence>MESISLELISSTEDSVKVLPFKSSLSSNGVSEIENMVLVETNVVGDQKDQITAPSSPWKKPSADGKGIEAVLPVMGAESWPALAQVRPTGKKFDSPAPPAAVATATAPAAQKPVVAATATQTPVQGPVGRKYNGFGNNNPSHKHTPLHHQKAGFKRNHPPNNVPPFPVQIPYQQPPIPPVFHTVVPAPHIPVRDFAYRPTPGPFPHLEPRMVKPGCEAPIQAFVAPGHAGGLDAGRGFQPPPRGDPSAYPNNISNRRYDVQEHGGRFNQTWRHRGINPTDNVNAPMAFVRPPPPFFGPAPGFMSGPGFPGPPSMYYLPAGHPDSIRGPRFIPHPPHPGLPIPPSPEAEMLALRANVVKQIEYYFSDGNLEKDHHLLSLMDDQGWVAISKIADFNRVSRMTTHIPFILDALQSSIMVEVQGDKVRKRDDWSKWVVASGQHTSSNAQVSAGRVDEKVSVSIRDNEGHAEDISEDRMELLSNNRSMFEALPSNKDIPNVVDESSSEINKDNRLNDAEACQEQSGDLGVVNTSESSLEIKVSQLNASSINDCDMENTCSNRCTRSEAAELTVKSRNHSDHERESAIPVQKQGGLSKKRGGLSKVFADESAGFLGEQNTFMLDEELELEQSTSRKDHIALTRRIDDEDDEIDGSDHAVQKLVIVTQETRYGEDNRTSAAGSEPMSNEVASKINDGLYFYEQELRANRSINPRASNGFGTRDRASRSPSMANGFPNSKVSVSPGNSGSEESGHVSSRRRQNKVVNKQQSSQNQRLFSSNFRNHGSVRNRHGSIMSESPPSNSVGFFFGSTPPDSHGPGSSKLSASPHGILSGSSPPVGSMPKPFPPFQHPSHQLLEENGFKQQKYLKFHKRCLNDRKKLGIGCSEEMNTLYRFWSFFLRGHFVPSMYNEFRKLALEDAASSYNYGLECLFRFYSYGLEKHFREDIYEDFEQITLEFYNKGDLYGLEKYWAFHHFQEARELKAPSNKSIRKNPELERLLKEEYRSLDDFKGKVAKESSSNNSTPGVARENKEIQFLGPSRNKSNLSREFELTAH</sequence>
<dbReference type="InterPro" id="IPR036390">
    <property type="entry name" value="WH_DNA-bd_sf"/>
</dbReference>
<evidence type="ECO:0000256" key="2">
    <source>
        <dbReference type="PROSITE-ProRule" id="PRU00332"/>
    </source>
</evidence>
<dbReference type="Pfam" id="PF05383">
    <property type="entry name" value="La"/>
    <property type="match status" value="1"/>
</dbReference>
<keyword evidence="1 2" id="KW-0694">RNA-binding</keyword>
<dbReference type="PROSITE" id="PS50961">
    <property type="entry name" value="HTH_LA"/>
    <property type="match status" value="1"/>
</dbReference>
<feature type="compositionally biased region" description="Polar residues" evidence="3">
    <location>
        <begin position="756"/>
        <end position="776"/>
    </location>
</feature>
<dbReference type="InterPro" id="IPR006630">
    <property type="entry name" value="La_HTH"/>
</dbReference>
<evidence type="ECO:0000256" key="3">
    <source>
        <dbReference type="SAM" id="MobiDB-lite"/>
    </source>
</evidence>
<dbReference type="PANTHER" id="PTHR22792:SF101">
    <property type="entry name" value="LA-RELATED PROTEIN 1A"/>
    <property type="match status" value="1"/>
</dbReference>
<feature type="region of interest" description="Disordered" evidence="3">
    <location>
        <begin position="1005"/>
        <end position="1033"/>
    </location>
</feature>
<accession>A0A2G5ECJ0</accession>
<name>A0A2G5ECJ0_AQUCA</name>
<dbReference type="Pfam" id="PF21071">
    <property type="entry name" value="LARP1_HEAT"/>
    <property type="match status" value="1"/>
</dbReference>
<feature type="region of interest" description="Disordered" evidence="3">
    <location>
        <begin position="227"/>
        <end position="254"/>
    </location>
</feature>
<evidence type="ECO:0000256" key="1">
    <source>
        <dbReference type="ARBA" id="ARBA00022884"/>
    </source>
</evidence>
<evidence type="ECO:0000259" key="4">
    <source>
        <dbReference type="PROSITE" id="PS50961"/>
    </source>
</evidence>
<dbReference type="SUPFAM" id="SSF46785">
    <property type="entry name" value="Winged helix' DNA-binding domain"/>
    <property type="match status" value="1"/>
</dbReference>
<feature type="compositionally biased region" description="Polar residues" evidence="3">
    <location>
        <begin position="720"/>
        <end position="743"/>
    </location>
</feature>
<organism evidence="5 6">
    <name type="scientific">Aquilegia coerulea</name>
    <name type="common">Rocky mountain columbine</name>
    <dbReference type="NCBI Taxonomy" id="218851"/>
    <lineage>
        <taxon>Eukaryota</taxon>
        <taxon>Viridiplantae</taxon>
        <taxon>Streptophyta</taxon>
        <taxon>Embryophyta</taxon>
        <taxon>Tracheophyta</taxon>
        <taxon>Spermatophyta</taxon>
        <taxon>Magnoliopsida</taxon>
        <taxon>Ranunculales</taxon>
        <taxon>Ranunculaceae</taxon>
        <taxon>Thalictroideae</taxon>
        <taxon>Aquilegia</taxon>
    </lineage>
</organism>
<dbReference type="GO" id="GO:0048255">
    <property type="term" value="P:mRNA stabilization"/>
    <property type="evidence" value="ECO:0007669"/>
    <property type="project" value="InterPro"/>
</dbReference>
<protein>
    <recommendedName>
        <fullName evidence="4">HTH La-type RNA-binding domain-containing protein</fullName>
    </recommendedName>
</protein>
<evidence type="ECO:0000313" key="6">
    <source>
        <dbReference type="Proteomes" id="UP000230069"/>
    </source>
</evidence>
<dbReference type="OrthoDB" id="340227at2759"/>
<dbReference type="GO" id="GO:0000339">
    <property type="term" value="F:RNA cap binding"/>
    <property type="evidence" value="ECO:0007669"/>
    <property type="project" value="InterPro"/>
</dbReference>
<dbReference type="InterPro" id="IPR045180">
    <property type="entry name" value="La_dom_prot"/>
</dbReference>
<feature type="region of interest" description="Disordered" evidence="3">
    <location>
        <begin position="567"/>
        <end position="593"/>
    </location>
</feature>
<feature type="compositionally biased region" description="Polar residues" evidence="3">
    <location>
        <begin position="788"/>
        <end position="797"/>
    </location>
</feature>
<dbReference type="PANTHER" id="PTHR22792">
    <property type="entry name" value="LUPUS LA PROTEIN-RELATED"/>
    <property type="match status" value="1"/>
</dbReference>
<dbReference type="SMART" id="SM00684">
    <property type="entry name" value="DM15"/>
    <property type="match status" value="3"/>
</dbReference>
<gene>
    <name evidence="5" type="ORF">AQUCO_00900096v1</name>
</gene>
<dbReference type="AlphaFoldDB" id="A0A2G5ECJ0"/>
<dbReference type="InterPro" id="IPR036388">
    <property type="entry name" value="WH-like_DNA-bd_sf"/>
</dbReference>
<dbReference type="SMART" id="SM00715">
    <property type="entry name" value="LA"/>
    <property type="match status" value="1"/>
</dbReference>
<reference evidence="5 6" key="1">
    <citation type="submission" date="2017-09" db="EMBL/GenBank/DDBJ databases">
        <title>WGS assembly of Aquilegia coerulea Goldsmith.</title>
        <authorList>
            <person name="Hodges S."/>
            <person name="Kramer E."/>
            <person name="Nordborg M."/>
            <person name="Tomkins J."/>
            <person name="Borevitz J."/>
            <person name="Derieg N."/>
            <person name="Yan J."/>
            <person name="Mihaltcheva S."/>
            <person name="Hayes R.D."/>
            <person name="Rokhsar D."/>
        </authorList>
    </citation>
    <scope>NUCLEOTIDE SEQUENCE [LARGE SCALE GENOMIC DNA]</scope>
    <source>
        <strain evidence="6">cv. Goldsmith</strain>
    </source>
</reference>
<dbReference type="Gene3D" id="1.10.10.10">
    <property type="entry name" value="Winged helix-like DNA-binding domain superfamily/Winged helix DNA-binding domain"/>
    <property type="match status" value="1"/>
</dbReference>
<dbReference type="InterPro" id="IPR006607">
    <property type="entry name" value="DM15"/>
</dbReference>
<dbReference type="Proteomes" id="UP000230069">
    <property type="component" value="Unassembled WGS sequence"/>
</dbReference>
<evidence type="ECO:0000313" key="5">
    <source>
        <dbReference type="EMBL" id="PIA53277.1"/>
    </source>
</evidence>
<dbReference type="CDD" id="cd07323">
    <property type="entry name" value="LAM"/>
    <property type="match status" value="1"/>
</dbReference>
<feature type="region of interest" description="Disordered" evidence="3">
    <location>
        <begin position="705"/>
        <end position="838"/>
    </location>
</feature>
<keyword evidence="6" id="KW-1185">Reference proteome</keyword>